<evidence type="ECO:0000313" key="6">
    <source>
        <dbReference type="EMBL" id="BBN12979.1"/>
    </source>
</evidence>
<comment type="subcellular location">
    <subcellularLocation>
        <location evidence="1">Nucleus</location>
    </subcellularLocation>
</comment>
<dbReference type="InterPro" id="IPR024864">
    <property type="entry name" value="Nup54/Nup57/Nup44"/>
</dbReference>
<reference evidence="6" key="2">
    <citation type="journal article" date="2019" name="Curr. Biol.">
        <title>Chromatin organization in early land plants reveals an ancestral association between H3K27me3, transposons, and constitutive heterochromatin.</title>
        <authorList>
            <person name="Montgomery S.A."/>
            <person name="Tanizawa Y."/>
            <person name="Galik B."/>
            <person name="Wang N."/>
            <person name="Ito T."/>
            <person name="Mochizuki T."/>
            <person name="Akimcheva S."/>
            <person name="Bowman J."/>
            <person name="Cognat V."/>
            <person name="Drouard L."/>
            <person name="Ekker H."/>
            <person name="Houng S."/>
            <person name="Kohchi T."/>
            <person name="Lin S."/>
            <person name="Liu L.D."/>
            <person name="Nakamura Y."/>
            <person name="Valeeva L.R."/>
            <person name="Shakirov E.V."/>
            <person name="Shippen D.E."/>
            <person name="Wei W."/>
            <person name="Yagura M."/>
            <person name="Yamaoka S."/>
            <person name="Yamato K.T."/>
            <person name="Liu C."/>
            <person name="Berger F."/>
        </authorList>
    </citation>
    <scope>NUCLEOTIDE SEQUENCE [LARGE SCALE GENOMIC DNA]</scope>
    <source>
        <strain evidence="6">Tak-1</strain>
    </source>
</reference>
<name>A0A176WRW9_MARPO</name>
<evidence type="ECO:0000313" key="8">
    <source>
        <dbReference type="Proteomes" id="UP000077202"/>
    </source>
</evidence>
<dbReference type="Proteomes" id="UP000077202">
    <property type="component" value="Unassembled WGS sequence"/>
</dbReference>
<dbReference type="PANTHER" id="PTHR13000">
    <property type="entry name" value="NUCLEOPORIN P54"/>
    <property type="match status" value="1"/>
</dbReference>
<feature type="compositionally biased region" description="Low complexity" evidence="4">
    <location>
        <begin position="105"/>
        <end position="115"/>
    </location>
</feature>
<dbReference type="EMBL" id="LVLJ01000286">
    <property type="protein sequence ID" value="OAE35022.1"/>
    <property type="molecule type" value="Genomic_DNA"/>
</dbReference>
<dbReference type="PANTHER" id="PTHR13000:SF0">
    <property type="entry name" value="NUCLEOPORIN P54"/>
    <property type="match status" value="1"/>
</dbReference>
<evidence type="ECO:0000259" key="5">
    <source>
        <dbReference type="Pfam" id="PF13874"/>
    </source>
</evidence>
<evidence type="ECO:0000256" key="4">
    <source>
        <dbReference type="SAM" id="MobiDB-lite"/>
    </source>
</evidence>
<evidence type="ECO:0000313" key="9">
    <source>
        <dbReference type="Proteomes" id="UP001162541"/>
    </source>
</evidence>
<feature type="compositionally biased region" description="Low complexity" evidence="4">
    <location>
        <begin position="132"/>
        <end position="144"/>
    </location>
</feature>
<feature type="domain" description="Nucleoporin Nup54 alpha-helical" evidence="5">
    <location>
        <begin position="256"/>
        <end position="402"/>
    </location>
</feature>
<proteinExistence type="predicted"/>
<gene>
    <name evidence="7" type="ORF">AXG93_3104s1010</name>
    <name evidence="6" type="ORF">Mp_5g24480</name>
</gene>
<dbReference type="GO" id="GO:0017056">
    <property type="term" value="F:structural constituent of nuclear pore"/>
    <property type="evidence" value="ECO:0007669"/>
    <property type="project" value="TreeGrafter"/>
</dbReference>
<reference evidence="7 8" key="1">
    <citation type="submission" date="2016-03" db="EMBL/GenBank/DDBJ databases">
        <title>Mechanisms controlling the formation of the plant cell surface in tip-growing cells are functionally conserved among land plants.</title>
        <authorList>
            <person name="Honkanen S."/>
            <person name="Jones V.A."/>
            <person name="Morieri G."/>
            <person name="Champion C."/>
            <person name="Hetherington A.J."/>
            <person name="Kelly S."/>
            <person name="Saint-Marcoux D."/>
            <person name="Proust H."/>
            <person name="Prescott H."/>
            <person name="Dolan L."/>
        </authorList>
    </citation>
    <scope>NUCLEOTIDE SEQUENCE [LARGE SCALE GENOMIC DNA]</scope>
    <source>
        <strain evidence="8">cv. Tak-1 and cv. Tak-2</strain>
        <tissue evidence="7">Whole gametophyte</tissue>
    </source>
</reference>
<evidence type="ECO:0000256" key="2">
    <source>
        <dbReference type="ARBA" id="ARBA00022448"/>
    </source>
</evidence>
<feature type="region of interest" description="Disordered" evidence="4">
    <location>
        <begin position="79"/>
        <end position="190"/>
    </location>
</feature>
<feature type="compositionally biased region" description="Polar residues" evidence="4">
    <location>
        <begin position="116"/>
        <end position="131"/>
    </location>
</feature>
<sequence length="499" mass="53248">MSFFGTPASQPAQSGGFNVGSSPFGASSFGSGGMFSTPQTGGIFGASSTSAFGASTGGSLFGNTTSAFGGAATTPSLFGSASQTQSGGGLLGSSPTFGQPGAGFGQSSSSLFGQATTPSLFGQQQTPSLFGQSQPQQSASQPFSMFGQSSAFGQGQPSLFGQSQPQPQSNPFGGSFNQTPGSMFGGPTNFNTSTPQQMFQSSQLTTQMAPVAPLVIPLPDREAQAFIDAYKEEPGNPKYAFKHLLLSVTDPSLRVKPVGVSDIMWAEAMNNLAGMESADRERLWPELVQGFKDLSNRMKLQDDCITADVQRLQATEANVKLLHRHFDTDTVPWIQRLRHKEQELQRRLLKVMRIVEALEGKGFRMPLTKGEAKVGEQLRTLTRQLQGPTAELPRKVDGLLSRSRMQAGVGQGSAMLLGPGKIEEQSLGNMHAVLRQQTEAIAHITNVLKKDTRDIDIMLSENADMVVDGDASQRALMRNVNSDSAKVGSPFKRLTTRLY</sequence>
<dbReference type="GO" id="GO:0044613">
    <property type="term" value="C:nuclear pore central transport channel"/>
    <property type="evidence" value="ECO:0007669"/>
    <property type="project" value="TreeGrafter"/>
</dbReference>
<keyword evidence="8" id="KW-1185">Reference proteome</keyword>
<accession>A0A176WRW9</accession>
<dbReference type="Pfam" id="PF13874">
    <property type="entry name" value="Nup54"/>
    <property type="match status" value="1"/>
</dbReference>
<dbReference type="GO" id="GO:0006607">
    <property type="term" value="P:NLS-bearing protein import into nucleus"/>
    <property type="evidence" value="ECO:0007669"/>
    <property type="project" value="TreeGrafter"/>
</dbReference>
<keyword evidence="3" id="KW-0539">Nucleus</keyword>
<organism evidence="7 8">
    <name type="scientific">Marchantia polymorpha subsp. ruderalis</name>
    <dbReference type="NCBI Taxonomy" id="1480154"/>
    <lineage>
        <taxon>Eukaryota</taxon>
        <taxon>Viridiplantae</taxon>
        <taxon>Streptophyta</taxon>
        <taxon>Embryophyta</taxon>
        <taxon>Marchantiophyta</taxon>
        <taxon>Marchantiopsida</taxon>
        <taxon>Marchantiidae</taxon>
        <taxon>Marchantiales</taxon>
        <taxon>Marchantiaceae</taxon>
        <taxon>Marchantia</taxon>
    </lineage>
</organism>
<evidence type="ECO:0000256" key="3">
    <source>
        <dbReference type="ARBA" id="ARBA00023242"/>
    </source>
</evidence>
<dbReference type="GO" id="GO:0036228">
    <property type="term" value="P:protein localization to nuclear inner membrane"/>
    <property type="evidence" value="ECO:0007669"/>
    <property type="project" value="TreeGrafter"/>
</dbReference>
<evidence type="ECO:0000313" key="7">
    <source>
        <dbReference type="EMBL" id="OAE35022.1"/>
    </source>
</evidence>
<keyword evidence="2" id="KW-0813">Transport</keyword>
<protein>
    <recommendedName>
        <fullName evidence="5">Nucleoporin Nup54 alpha-helical domain-containing protein</fullName>
    </recommendedName>
</protein>
<dbReference type="GO" id="GO:0006999">
    <property type="term" value="P:nuclear pore organization"/>
    <property type="evidence" value="ECO:0007669"/>
    <property type="project" value="TreeGrafter"/>
</dbReference>
<dbReference type="InterPro" id="IPR025712">
    <property type="entry name" value="Nup54_alpha-helical_dom"/>
</dbReference>
<dbReference type="Proteomes" id="UP001162541">
    <property type="component" value="Chromosome 5"/>
</dbReference>
<dbReference type="EMBL" id="AP019870">
    <property type="protein sequence ID" value="BBN12979.1"/>
    <property type="molecule type" value="Genomic_DNA"/>
</dbReference>
<reference evidence="9" key="3">
    <citation type="journal article" date="2020" name="Curr. Biol.">
        <title>Chromatin organization in early land plants reveals an ancestral association between H3K27me3, transposons, and constitutive heterochromatin.</title>
        <authorList>
            <person name="Montgomery S.A."/>
            <person name="Tanizawa Y."/>
            <person name="Galik B."/>
            <person name="Wang N."/>
            <person name="Ito T."/>
            <person name="Mochizuki T."/>
            <person name="Akimcheva S."/>
            <person name="Bowman J.L."/>
            <person name="Cognat V."/>
            <person name="Marechal-Drouard L."/>
            <person name="Ekker H."/>
            <person name="Hong S.F."/>
            <person name="Kohchi T."/>
            <person name="Lin S.S."/>
            <person name="Liu L.D."/>
            <person name="Nakamura Y."/>
            <person name="Valeeva L.R."/>
            <person name="Shakirov E.V."/>
            <person name="Shippen D.E."/>
            <person name="Wei W.L."/>
            <person name="Yagura M."/>
            <person name="Yamaoka S."/>
            <person name="Yamato K.T."/>
            <person name="Liu C."/>
            <person name="Berger F."/>
        </authorList>
    </citation>
    <scope>NUCLEOTIDE SEQUENCE [LARGE SCALE GENOMIC DNA]</scope>
    <source>
        <strain evidence="9">Tak-1</strain>
    </source>
</reference>
<dbReference type="AlphaFoldDB" id="A0A176WRW9"/>
<feature type="compositionally biased region" description="Polar residues" evidence="4">
    <location>
        <begin position="146"/>
        <end position="181"/>
    </location>
</feature>
<evidence type="ECO:0000256" key="1">
    <source>
        <dbReference type="ARBA" id="ARBA00004123"/>
    </source>
</evidence>